<reference evidence="3" key="1">
    <citation type="submission" date="2018-10" db="EMBL/GenBank/DDBJ databases">
        <title>Effector identification in a new, highly contiguous assembly of the strawberry crown rot pathogen Phytophthora cactorum.</title>
        <authorList>
            <person name="Armitage A.D."/>
            <person name="Nellist C.F."/>
            <person name="Bates H."/>
            <person name="Vickerstaff R.J."/>
            <person name="Harrison R.J."/>
        </authorList>
    </citation>
    <scope>NUCLEOTIDE SEQUENCE</scope>
    <source>
        <strain evidence="1">15-7</strain>
        <strain evidence="2">4032</strain>
        <strain evidence="3">4040</strain>
        <strain evidence="4">P415</strain>
    </source>
</reference>
<dbReference type="Proteomes" id="UP000774804">
    <property type="component" value="Unassembled WGS sequence"/>
</dbReference>
<sequence>MKSQSIKKSKCHEALQEAAEDDNIKLKGATMKIKRCKNASLQSFLKVSTKNLTSRFISPFDRVAAA</sequence>
<gene>
    <name evidence="1" type="ORF">PC113_g7898</name>
    <name evidence="2" type="ORF">PC115_g6605</name>
    <name evidence="3" type="ORF">PC117_g7825</name>
    <name evidence="4" type="ORF">PC118_g16209</name>
</gene>
<dbReference type="EMBL" id="RCMG01000179">
    <property type="protein sequence ID" value="KAG2860603.1"/>
    <property type="molecule type" value="Genomic_DNA"/>
</dbReference>
<evidence type="ECO:0000313" key="5">
    <source>
        <dbReference type="Proteomes" id="UP000736787"/>
    </source>
</evidence>
<dbReference type="EMBL" id="RCMI01000149">
    <property type="protein sequence ID" value="KAG2930201.1"/>
    <property type="molecule type" value="Genomic_DNA"/>
</dbReference>
<name>A0A8T1DZ45_9STRA</name>
<dbReference type="EMBL" id="RCMK01000163">
    <property type="protein sequence ID" value="KAG2946221.1"/>
    <property type="molecule type" value="Genomic_DNA"/>
</dbReference>
<protein>
    <submittedName>
        <fullName evidence="3">Uncharacterized protein</fullName>
    </submittedName>
</protein>
<accession>A0A8T1DZ45</accession>
<evidence type="ECO:0000313" key="3">
    <source>
        <dbReference type="EMBL" id="KAG2946221.1"/>
    </source>
</evidence>
<comment type="caution">
    <text evidence="3">The sequence shown here is derived from an EMBL/GenBank/DDBJ whole genome shotgun (WGS) entry which is preliminary data.</text>
</comment>
<dbReference type="Proteomes" id="UP000697107">
    <property type="component" value="Unassembled WGS sequence"/>
</dbReference>
<proteinExistence type="predicted"/>
<dbReference type="Proteomes" id="UP000735874">
    <property type="component" value="Unassembled WGS sequence"/>
</dbReference>
<organism evidence="3 5">
    <name type="scientific">Phytophthora cactorum</name>
    <dbReference type="NCBI Taxonomy" id="29920"/>
    <lineage>
        <taxon>Eukaryota</taxon>
        <taxon>Sar</taxon>
        <taxon>Stramenopiles</taxon>
        <taxon>Oomycota</taxon>
        <taxon>Peronosporomycetes</taxon>
        <taxon>Peronosporales</taxon>
        <taxon>Peronosporaceae</taxon>
        <taxon>Phytophthora</taxon>
    </lineage>
</organism>
<dbReference type="AlphaFoldDB" id="A0A8T1DZ45"/>
<evidence type="ECO:0000313" key="1">
    <source>
        <dbReference type="EMBL" id="KAG2860603.1"/>
    </source>
</evidence>
<dbReference type="EMBL" id="RCML01000662">
    <property type="protein sequence ID" value="KAG2971563.1"/>
    <property type="molecule type" value="Genomic_DNA"/>
</dbReference>
<dbReference type="Proteomes" id="UP000736787">
    <property type="component" value="Unassembled WGS sequence"/>
</dbReference>
<evidence type="ECO:0000313" key="4">
    <source>
        <dbReference type="EMBL" id="KAG2971563.1"/>
    </source>
</evidence>
<evidence type="ECO:0000313" key="2">
    <source>
        <dbReference type="EMBL" id="KAG2930201.1"/>
    </source>
</evidence>